<reference evidence="1" key="2">
    <citation type="journal article" date="2015" name="Fish Shellfish Immunol.">
        <title>Early steps in the European eel (Anguilla anguilla)-Vibrio vulnificus interaction in the gills: Role of the RtxA13 toxin.</title>
        <authorList>
            <person name="Callol A."/>
            <person name="Pajuelo D."/>
            <person name="Ebbesson L."/>
            <person name="Teles M."/>
            <person name="MacKenzie S."/>
            <person name="Amaro C."/>
        </authorList>
    </citation>
    <scope>NUCLEOTIDE SEQUENCE</scope>
</reference>
<proteinExistence type="predicted"/>
<accession>A0A0E9TIF3</accession>
<organism evidence="1">
    <name type="scientific">Anguilla anguilla</name>
    <name type="common">European freshwater eel</name>
    <name type="synonym">Muraena anguilla</name>
    <dbReference type="NCBI Taxonomy" id="7936"/>
    <lineage>
        <taxon>Eukaryota</taxon>
        <taxon>Metazoa</taxon>
        <taxon>Chordata</taxon>
        <taxon>Craniata</taxon>
        <taxon>Vertebrata</taxon>
        <taxon>Euteleostomi</taxon>
        <taxon>Actinopterygii</taxon>
        <taxon>Neopterygii</taxon>
        <taxon>Teleostei</taxon>
        <taxon>Anguilliformes</taxon>
        <taxon>Anguillidae</taxon>
        <taxon>Anguilla</taxon>
    </lineage>
</organism>
<sequence length="39" mass="4338">MPSSHRSLRLGKSSTFSKKNTNFSFDCCLTLGTAASRYH</sequence>
<dbReference type="EMBL" id="GBXM01055221">
    <property type="protein sequence ID" value="JAH53356.1"/>
    <property type="molecule type" value="Transcribed_RNA"/>
</dbReference>
<name>A0A0E9TIF3_ANGAN</name>
<evidence type="ECO:0000313" key="1">
    <source>
        <dbReference type="EMBL" id="JAH53356.1"/>
    </source>
</evidence>
<dbReference type="AlphaFoldDB" id="A0A0E9TIF3"/>
<protein>
    <submittedName>
        <fullName evidence="1">Uncharacterized protein</fullName>
    </submittedName>
</protein>
<reference evidence="1" key="1">
    <citation type="submission" date="2014-11" db="EMBL/GenBank/DDBJ databases">
        <authorList>
            <person name="Amaro Gonzalez C."/>
        </authorList>
    </citation>
    <scope>NUCLEOTIDE SEQUENCE</scope>
</reference>